<evidence type="ECO:0000259" key="5">
    <source>
        <dbReference type="Pfam" id="PF01494"/>
    </source>
</evidence>
<dbReference type="PANTHER" id="PTHR46972">
    <property type="entry name" value="MONOOXYGENASE ASQM-RELATED"/>
    <property type="match status" value="1"/>
</dbReference>
<dbReference type="GO" id="GO:0004497">
    <property type="term" value="F:monooxygenase activity"/>
    <property type="evidence" value="ECO:0007669"/>
    <property type="project" value="UniProtKB-KW"/>
</dbReference>
<keyword evidence="7" id="KW-1185">Reference proteome</keyword>
<dbReference type="Pfam" id="PF01494">
    <property type="entry name" value="FAD_binding_3"/>
    <property type="match status" value="1"/>
</dbReference>
<feature type="domain" description="FAD-binding" evidence="5">
    <location>
        <begin position="7"/>
        <end position="172"/>
    </location>
</feature>
<reference evidence="6 7" key="1">
    <citation type="submission" date="2020-03" db="EMBL/GenBank/DDBJ databases">
        <title>Draft Genome Sequence of Cudoniella acicularis.</title>
        <authorList>
            <person name="Buettner E."/>
            <person name="Kellner H."/>
        </authorList>
    </citation>
    <scope>NUCLEOTIDE SEQUENCE [LARGE SCALE GENOMIC DNA]</scope>
    <source>
        <strain evidence="6 7">DSM 108380</strain>
    </source>
</reference>
<accession>A0A8H4RGS8</accession>
<evidence type="ECO:0000256" key="2">
    <source>
        <dbReference type="ARBA" id="ARBA00022827"/>
    </source>
</evidence>
<evidence type="ECO:0000256" key="4">
    <source>
        <dbReference type="ARBA" id="ARBA00023033"/>
    </source>
</evidence>
<sequence>MPPPQFRIAIIGGGPAGLTLGLLLHKRGIPFTIFELRQRPTDEELTEPAGSLDLHEESGLAAIRECGLFDEFIALTGDCTEASRISDKDGNILFTDDGELSNRPEISRHKIINLLFSHLPASTIKWDHKLICATSSTASGHIEIELDFGEKGRQTFDLVISADGAWSRVRPLLTDVTNLLTEVRAFRASTI</sequence>
<keyword evidence="3" id="KW-0560">Oxidoreductase</keyword>
<keyword evidence="2" id="KW-0274">FAD</keyword>
<dbReference type="AlphaFoldDB" id="A0A8H4RGS8"/>
<protein>
    <recommendedName>
        <fullName evidence="5">FAD-binding domain-containing protein</fullName>
    </recommendedName>
</protein>
<dbReference type="PRINTS" id="PR00420">
    <property type="entry name" value="RNGMNOXGNASE"/>
</dbReference>
<evidence type="ECO:0000313" key="6">
    <source>
        <dbReference type="EMBL" id="KAF4628630.1"/>
    </source>
</evidence>
<dbReference type="GO" id="GO:0071949">
    <property type="term" value="F:FAD binding"/>
    <property type="evidence" value="ECO:0007669"/>
    <property type="project" value="InterPro"/>
</dbReference>
<dbReference type="SUPFAM" id="SSF51905">
    <property type="entry name" value="FAD/NAD(P)-binding domain"/>
    <property type="match status" value="1"/>
</dbReference>
<dbReference type="OrthoDB" id="655030at2759"/>
<proteinExistence type="predicted"/>
<dbReference type="InterPro" id="IPR002938">
    <property type="entry name" value="FAD-bd"/>
</dbReference>
<dbReference type="InterPro" id="IPR036188">
    <property type="entry name" value="FAD/NAD-bd_sf"/>
</dbReference>
<evidence type="ECO:0000256" key="1">
    <source>
        <dbReference type="ARBA" id="ARBA00022630"/>
    </source>
</evidence>
<gene>
    <name evidence="6" type="ORF">G7Y89_g9522</name>
</gene>
<evidence type="ECO:0000256" key="3">
    <source>
        <dbReference type="ARBA" id="ARBA00023002"/>
    </source>
</evidence>
<dbReference type="PANTHER" id="PTHR46972:SF1">
    <property type="entry name" value="FAD DEPENDENT OXIDOREDUCTASE DOMAIN-CONTAINING PROTEIN"/>
    <property type="match status" value="1"/>
</dbReference>
<evidence type="ECO:0000313" key="7">
    <source>
        <dbReference type="Proteomes" id="UP000566819"/>
    </source>
</evidence>
<name>A0A8H4RGS8_9HELO</name>
<dbReference type="Proteomes" id="UP000566819">
    <property type="component" value="Unassembled WGS sequence"/>
</dbReference>
<dbReference type="EMBL" id="JAAMPI010000785">
    <property type="protein sequence ID" value="KAF4628630.1"/>
    <property type="molecule type" value="Genomic_DNA"/>
</dbReference>
<organism evidence="6 7">
    <name type="scientific">Cudoniella acicularis</name>
    <dbReference type="NCBI Taxonomy" id="354080"/>
    <lineage>
        <taxon>Eukaryota</taxon>
        <taxon>Fungi</taxon>
        <taxon>Dikarya</taxon>
        <taxon>Ascomycota</taxon>
        <taxon>Pezizomycotina</taxon>
        <taxon>Leotiomycetes</taxon>
        <taxon>Helotiales</taxon>
        <taxon>Tricladiaceae</taxon>
        <taxon>Cudoniella</taxon>
    </lineage>
</organism>
<comment type="caution">
    <text evidence="6">The sequence shown here is derived from an EMBL/GenBank/DDBJ whole genome shotgun (WGS) entry which is preliminary data.</text>
</comment>
<keyword evidence="4" id="KW-0503">Monooxygenase</keyword>
<keyword evidence="1" id="KW-0285">Flavoprotein</keyword>
<dbReference type="Gene3D" id="3.50.50.60">
    <property type="entry name" value="FAD/NAD(P)-binding domain"/>
    <property type="match status" value="1"/>
</dbReference>